<evidence type="ECO:0000313" key="9">
    <source>
        <dbReference type="EMBL" id="MFM1525435.1"/>
    </source>
</evidence>
<dbReference type="InterPro" id="IPR022572">
    <property type="entry name" value="DNA_rep/recomb_RecO_N"/>
</dbReference>
<dbReference type="SUPFAM" id="SSF57863">
    <property type="entry name" value="ArfGap/RecO-like zinc finger"/>
    <property type="match status" value="1"/>
</dbReference>
<dbReference type="EMBL" id="JBFNFH010000018">
    <property type="protein sequence ID" value="MFM1525435.1"/>
    <property type="molecule type" value="Genomic_DNA"/>
</dbReference>
<proteinExistence type="inferred from homology"/>
<evidence type="ECO:0000256" key="2">
    <source>
        <dbReference type="ARBA" id="ARBA00021310"/>
    </source>
</evidence>
<evidence type="ECO:0000256" key="4">
    <source>
        <dbReference type="ARBA" id="ARBA00023172"/>
    </source>
</evidence>
<reference evidence="9 10" key="1">
    <citation type="journal article" date="2024" name="Front. Microbiol.">
        <title>Pangenomic and biochemical analyses of Helcococcus ovis reveal widespread tetracycline resistance and a novel bacterial species, Helcococcus bovis.</title>
        <authorList>
            <person name="Cunha F."/>
            <person name="Zhai Y."/>
            <person name="Casaro S."/>
            <person name="Jones K.L."/>
            <person name="Hernandez M."/>
            <person name="Bisinotto R.S."/>
            <person name="Kariyawasam S."/>
            <person name="Brown M.B."/>
            <person name="Phillips A."/>
            <person name="Jeong K.C."/>
            <person name="Galvao K.N."/>
        </authorList>
    </citation>
    <scope>NUCLEOTIDE SEQUENCE [LARGE SCALE GENOMIC DNA]</scope>
    <source>
        <strain evidence="9 10">KG197</strain>
    </source>
</reference>
<organism evidence="9 10">
    <name type="scientific">Helcococcus bovis</name>
    <dbReference type="NCBI Taxonomy" id="3153252"/>
    <lineage>
        <taxon>Bacteria</taxon>
        <taxon>Bacillati</taxon>
        <taxon>Bacillota</taxon>
        <taxon>Tissierellia</taxon>
        <taxon>Tissierellales</taxon>
        <taxon>Peptoniphilaceae</taxon>
        <taxon>Helcococcus</taxon>
    </lineage>
</organism>
<dbReference type="Pfam" id="PF02565">
    <property type="entry name" value="RecO_C"/>
    <property type="match status" value="1"/>
</dbReference>
<dbReference type="Pfam" id="PF11967">
    <property type="entry name" value="RecO_N"/>
    <property type="match status" value="1"/>
</dbReference>
<evidence type="ECO:0000256" key="6">
    <source>
        <dbReference type="ARBA" id="ARBA00033409"/>
    </source>
</evidence>
<dbReference type="NCBIfam" id="TIGR00613">
    <property type="entry name" value="reco"/>
    <property type="match status" value="1"/>
</dbReference>
<accession>A0ABW9F8Y8</accession>
<dbReference type="RefSeq" id="WP_408104743.1">
    <property type="nucleotide sequence ID" value="NZ_JBFNFH010000018.1"/>
</dbReference>
<keyword evidence="3 7" id="KW-0227">DNA damage</keyword>
<name>A0ABW9F8Y8_9FIRM</name>
<dbReference type="InterPro" id="IPR012340">
    <property type="entry name" value="NA-bd_OB-fold"/>
</dbReference>
<dbReference type="InterPro" id="IPR042242">
    <property type="entry name" value="RecO_C"/>
</dbReference>
<dbReference type="PANTHER" id="PTHR33991:SF1">
    <property type="entry name" value="DNA REPAIR PROTEIN RECO"/>
    <property type="match status" value="1"/>
</dbReference>
<dbReference type="InterPro" id="IPR003717">
    <property type="entry name" value="RecO"/>
</dbReference>
<evidence type="ECO:0000256" key="5">
    <source>
        <dbReference type="ARBA" id="ARBA00023204"/>
    </source>
</evidence>
<keyword evidence="4 7" id="KW-0233">DNA recombination</keyword>
<gene>
    <name evidence="7 9" type="primary">recO</name>
    <name evidence="9" type="ORF">ABGF40_07085</name>
</gene>
<keyword evidence="5 7" id="KW-0234">DNA repair</keyword>
<protein>
    <recommendedName>
        <fullName evidence="2 7">DNA repair protein RecO</fullName>
    </recommendedName>
    <alternativeName>
        <fullName evidence="6 7">Recombination protein O</fullName>
    </alternativeName>
</protein>
<evidence type="ECO:0000256" key="1">
    <source>
        <dbReference type="ARBA" id="ARBA00007452"/>
    </source>
</evidence>
<comment type="function">
    <text evidence="7">Involved in DNA repair and RecF pathway recombination.</text>
</comment>
<sequence>MAIYNLRGIVFRAVDYGETSKILTVFTREEGIISVMARGVKNPKSKKQNLVSVFTEANFELTKLKDFYYIKDGEIIKDNLHLRNNIIKIYITQIFFDIIERTMFKNEKNEIIYDLLIKSIHYLNLSNKYITILNMFLIKIISILGYKPVLFNCVACRKKKFKEIFFSESRGGILCEDHQNHDCIRLDFLEYEYLCSILVQIYEKIDIIDNKVDEKKFLKILINFIRYNTEISVPNSYKTLSKLIGIS</sequence>
<dbReference type="Proteomes" id="UP001629536">
    <property type="component" value="Unassembled WGS sequence"/>
</dbReference>
<dbReference type="Gene3D" id="2.40.50.140">
    <property type="entry name" value="Nucleic acid-binding proteins"/>
    <property type="match status" value="1"/>
</dbReference>
<evidence type="ECO:0000256" key="3">
    <source>
        <dbReference type="ARBA" id="ARBA00022763"/>
    </source>
</evidence>
<dbReference type="Gene3D" id="1.20.1440.120">
    <property type="entry name" value="Recombination protein O, C-terminal domain"/>
    <property type="match status" value="1"/>
</dbReference>
<feature type="domain" description="DNA replication/recombination mediator RecO N-terminal" evidence="8">
    <location>
        <begin position="1"/>
        <end position="77"/>
    </location>
</feature>
<evidence type="ECO:0000256" key="7">
    <source>
        <dbReference type="HAMAP-Rule" id="MF_00201"/>
    </source>
</evidence>
<evidence type="ECO:0000259" key="8">
    <source>
        <dbReference type="Pfam" id="PF11967"/>
    </source>
</evidence>
<dbReference type="InterPro" id="IPR037278">
    <property type="entry name" value="ARFGAP/RecO"/>
</dbReference>
<dbReference type="PANTHER" id="PTHR33991">
    <property type="entry name" value="DNA REPAIR PROTEIN RECO"/>
    <property type="match status" value="1"/>
</dbReference>
<dbReference type="SUPFAM" id="SSF50249">
    <property type="entry name" value="Nucleic acid-binding proteins"/>
    <property type="match status" value="1"/>
</dbReference>
<comment type="similarity">
    <text evidence="1 7">Belongs to the RecO family.</text>
</comment>
<comment type="caution">
    <text evidence="9">The sequence shown here is derived from an EMBL/GenBank/DDBJ whole genome shotgun (WGS) entry which is preliminary data.</text>
</comment>
<dbReference type="HAMAP" id="MF_00201">
    <property type="entry name" value="RecO"/>
    <property type="match status" value="1"/>
</dbReference>
<keyword evidence="10" id="KW-1185">Reference proteome</keyword>
<evidence type="ECO:0000313" key="10">
    <source>
        <dbReference type="Proteomes" id="UP001629536"/>
    </source>
</evidence>